<dbReference type="PROSITE" id="PS00518">
    <property type="entry name" value="ZF_RING_1"/>
    <property type="match status" value="1"/>
</dbReference>
<name>A0A7I8WDU7_9ANNE</name>
<dbReference type="InterPro" id="IPR001841">
    <property type="entry name" value="Znf_RING"/>
</dbReference>
<evidence type="ECO:0000259" key="5">
    <source>
        <dbReference type="PROSITE" id="PS50089"/>
    </source>
</evidence>
<feature type="domain" description="RING-type" evidence="5">
    <location>
        <begin position="28"/>
        <end position="74"/>
    </location>
</feature>
<dbReference type="InterPro" id="IPR013083">
    <property type="entry name" value="Znf_RING/FYVE/PHD"/>
</dbReference>
<keyword evidence="2 4" id="KW-0863">Zinc-finger</keyword>
<proteinExistence type="predicted"/>
<dbReference type="InterPro" id="IPR027370">
    <property type="entry name" value="Znf-RING_euk"/>
</dbReference>
<dbReference type="AlphaFoldDB" id="A0A7I8WDU7"/>
<dbReference type="GO" id="GO:0061630">
    <property type="term" value="F:ubiquitin protein ligase activity"/>
    <property type="evidence" value="ECO:0007669"/>
    <property type="project" value="TreeGrafter"/>
</dbReference>
<reference evidence="6 7" key="1">
    <citation type="submission" date="2020-08" db="EMBL/GenBank/DDBJ databases">
        <authorList>
            <person name="Hejnol A."/>
        </authorList>
    </citation>
    <scope>NUCLEOTIDE SEQUENCE [LARGE SCALE GENOMIC DNA]</scope>
</reference>
<keyword evidence="7" id="KW-1185">Reference proteome</keyword>
<dbReference type="OrthoDB" id="6103437at2759"/>
<dbReference type="InterPro" id="IPR047153">
    <property type="entry name" value="TRIM45/56/19-like"/>
</dbReference>
<protein>
    <recommendedName>
        <fullName evidence="5">RING-type domain-containing protein</fullName>
    </recommendedName>
</protein>
<dbReference type="SUPFAM" id="SSF57850">
    <property type="entry name" value="RING/U-box"/>
    <property type="match status" value="1"/>
</dbReference>
<accession>A0A7I8WDU7</accession>
<evidence type="ECO:0000256" key="4">
    <source>
        <dbReference type="PROSITE-ProRule" id="PRU00175"/>
    </source>
</evidence>
<organism evidence="6 7">
    <name type="scientific">Dimorphilus gyrociliatus</name>
    <dbReference type="NCBI Taxonomy" id="2664684"/>
    <lineage>
        <taxon>Eukaryota</taxon>
        <taxon>Metazoa</taxon>
        <taxon>Spiralia</taxon>
        <taxon>Lophotrochozoa</taxon>
        <taxon>Annelida</taxon>
        <taxon>Polychaeta</taxon>
        <taxon>Polychaeta incertae sedis</taxon>
        <taxon>Dinophilidae</taxon>
        <taxon>Dimorphilus</taxon>
    </lineage>
</organism>
<evidence type="ECO:0000313" key="7">
    <source>
        <dbReference type="Proteomes" id="UP000549394"/>
    </source>
</evidence>
<dbReference type="EMBL" id="CAJFCJ010000039">
    <property type="protein sequence ID" value="CAD5126288.1"/>
    <property type="molecule type" value="Genomic_DNA"/>
</dbReference>
<evidence type="ECO:0000256" key="1">
    <source>
        <dbReference type="ARBA" id="ARBA00022723"/>
    </source>
</evidence>
<dbReference type="Proteomes" id="UP000549394">
    <property type="component" value="Unassembled WGS sequence"/>
</dbReference>
<keyword evidence="1" id="KW-0479">Metal-binding</keyword>
<evidence type="ECO:0000313" key="6">
    <source>
        <dbReference type="EMBL" id="CAD5126288.1"/>
    </source>
</evidence>
<dbReference type="PANTHER" id="PTHR25462:SF296">
    <property type="entry name" value="MEIOTIC P26, ISOFORM F"/>
    <property type="match status" value="1"/>
</dbReference>
<dbReference type="PROSITE" id="PS50089">
    <property type="entry name" value="ZF_RING_2"/>
    <property type="match status" value="1"/>
</dbReference>
<dbReference type="Pfam" id="PF13445">
    <property type="entry name" value="zf-RING_UBOX"/>
    <property type="match status" value="1"/>
</dbReference>
<dbReference type="Gene3D" id="3.30.40.10">
    <property type="entry name" value="Zinc/RING finger domain, C3HC4 (zinc finger)"/>
    <property type="match status" value="1"/>
</dbReference>
<sequence>MDTDQASSRDNQSSVNFLDQASAQLFQCSLCLDEYNSPKALPCLHTYCAKCLYQHVQVAKSRGYKDTFECPQCRIATKLPNGGPLAFPDNFLINSARDLFRDLKFNTEKEKEDDDERKNVEREKLLKCLDDQNERVKEEIDYAYKKFTRILLVNQQKDLEDLKEATNKLKYSISNSDNSQFKAGVLRHNCNFQPFDYSFLEAVMETRKPLLRIFSTFKRPKLKYIFNVTCDWLMDMSSYEDNLILVKRISSHRGTVAKFSEDGVELKDLYGNIPARCAIVGKTLYVTDWVDNFLQVIDLTDKDKTVKSIEAASTESSSNPFNLINCGNCLMVLHHKSADGLATILGPTWTAQIQKALPEEIKFHWYACHVTGSTIAVTDKEESCVRFVRVDKAKSLSSVKVKEGLLFPAGMCNDVKSCRILLADRQAGRIQILSYDGEIVGELLNKEDGLKEPRLVHINEVTNSLYVGEQDGTVRVYEYLY</sequence>
<evidence type="ECO:0000256" key="2">
    <source>
        <dbReference type="ARBA" id="ARBA00022771"/>
    </source>
</evidence>
<comment type="caution">
    <text evidence="6">The sequence shown here is derived from an EMBL/GenBank/DDBJ whole genome shotgun (WGS) entry which is preliminary data.</text>
</comment>
<dbReference type="PANTHER" id="PTHR25462">
    <property type="entry name" value="BONUS, ISOFORM C-RELATED"/>
    <property type="match status" value="1"/>
</dbReference>
<dbReference type="SMART" id="SM00184">
    <property type="entry name" value="RING"/>
    <property type="match status" value="1"/>
</dbReference>
<dbReference type="InterPro" id="IPR017907">
    <property type="entry name" value="Znf_RING_CS"/>
</dbReference>
<evidence type="ECO:0000256" key="3">
    <source>
        <dbReference type="ARBA" id="ARBA00022833"/>
    </source>
</evidence>
<dbReference type="GO" id="GO:0005654">
    <property type="term" value="C:nucleoplasm"/>
    <property type="evidence" value="ECO:0007669"/>
    <property type="project" value="TreeGrafter"/>
</dbReference>
<dbReference type="SUPFAM" id="SSF101898">
    <property type="entry name" value="NHL repeat"/>
    <property type="match status" value="1"/>
</dbReference>
<dbReference type="GO" id="GO:0008270">
    <property type="term" value="F:zinc ion binding"/>
    <property type="evidence" value="ECO:0007669"/>
    <property type="project" value="UniProtKB-KW"/>
</dbReference>
<keyword evidence="3" id="KW-0862">Zinc</keyword>
<gene>
    <name evidence="6" type="ORF">DGYR_LOCUS13538</name>
</gene>